<reference evidence="1" key="2">
    <citation type="journal article" date="2024" name="Plant">
        <title>Genomic evolution and insights into agronomic trait innovations of Sesamum species.</title>
        <authorList>
            <person name="Miao H."/>
            <person name="Wang L."/>
            <person name="Qu L."/>
            <person name="Liu H."/>
            <person name="Sun Y."/>
            <person name="Le M."/>
            <person name="Wang Q."/>
            <person name="Wei S."/>
            <person name="Zheng Y."/>
            <person name="Lin W."/>
            <person name="Duan Y."/>
            <person name="Cao H."/>
            <person name="Xiong S."/>
            <person name="Wang X."/>
            <person name="Wei L."/>
            <person name="Li C."/>
            <person name="Ma Q."/>
            <person name="Ju M."/>
            <person name="Zhao R."/>
            <person name="Li G."/>
            <person name="Mu C."/>
            <person name="Tian Q."/>
            <person name="Mei H."/>
            <person name="Zhang T."/>
            <person name="Gao T."/>
            <person name="Zhang H."/>
        </authorList>
    </citation>
    <scope>NUCLEOTIDE SEQUENCE</scope>
    <source>
        <strain evidence="1">G02</strain>
    </source>
</reference>
<reference evidence="1" key="1">
    <citation type="submission" date="2020-06" db="EMBL/GenBank/DDBJ databases">
        <authorList>
            <person name="Li T."/>
            <person name="Hu X."/>
            <person name="Zhang T."/>
            <person name="Song X."/>
            <person name="Zhang H."/>
            <person name="Dai N."/>
            <person name="Sheng W."/>
            <person name="Hou X."/>
            <person name="Wei L."/>
        </authorList>
    </citation>
    <scope>NUCLEOTIDE SEQUENCE</scope>
    <source>
        <strain evidence="1">G02</strain>
        <tissue evidence="1">Leaf</tissue>
    </source>
</reference>
<name>A0AAW2RE36_SESRA</name>
<proteinExistence type="predicted"/>
<evidence type="ECO:0000313" key="1">
    <source>
        <dbReference type="EMBL" id="KAL0378585.1"/>
    </source>
</evidence>
<organism evidence="1">
    <name type="scientific">Sesamum radiatum</name>
    <name type="common">Black benniseed</name>
    <dbReference type="NCBI Taxonomy" id="300843"/>
    <lineage>
        <taxon>Eukaryota</taxon>
        <taxon>Viridiplantae</taxon>
        <taxon>Streptophyta</taxon>
        <taxon>Embryophyta</taxon>
        <taxon>Tracheophyta</taxon>
        <taxon>Spermatophyta</taxon>
        <taxon>Magnoliopsida</taxon>
        <taxon>eudicotyledons</taxon>
        <taxon>Gunneridae</taxon>
        <taxon>Pentapetalae</taxon>
        <taxon>asterids</taxon>
        <taxon>lamiids</taxon>
        <taxon>Lamiales</taxon>
        <taxon>Pedaliaceae</taxon>
        <taxon>Sesamum</taxon>
    </lineage>
</organism>
<gene>
    <name evidence="1" type="ORF">Sradi_3164000</name>
</gene>
<sequence length="101" mass="11604">GLGDRDVHPRMHWGLVYILQGIKPRNFEKLATHAHNMVLSIANHKPKFSVGHQNKESTKDEDFNEHAAMKSMIVKAIPVKFPPNERISEKLQSEHMPHYEG</sequence>
<dbReference type="AlphaFoldDB" id="A0AAW2RE36"/>
<dbReference type="EMBL" id="JACGWJ010000013">
    <property type="protein sequence ID" value="KAL0378585.1"/>
    <property type="molecule type" value="Genomic_DNA"/>
</dbReference>
<comment type="caution">
    <text evidence="1">The sequence shown here is derived from an EMBL/GenBank/DDBJ whole genome shotgun (WGS) entry which is preliminary data.</text>
</comment>
<feature type="non-terminal residue" evidence="1">
    <location>
        <position position="1"/>
    </location>
</feature>
<protein>
    <submittedName>
        <fullName evidence="1">Uncharacterized protein</fullName>
    </submittedName>
</protein>
<accession>A0AAW2RE36</accession>